<keyword evidence="7 9" id="KW-0472">Membrane</keyword>
<feature type="transmembrane region" description="Helical" evidence="9">
    <location>
        <begin position="426"/>
        <end position="448"/>
    </location>
</feature>
<dbReference type="AlphaFoldDB" id="A0A3D8GKB0"/>
<dbReference type="InterPro" id="IPR006669">
    <property type="entry name" value="MgtE_transporter"/>
</dbReference>
<keyword evidence="3 9" id="KW-0813">Transport</keyword>
<dbReference type="Gene3D" id="1.10.357.20">
    <property type="entry name" value="SLC41 divalent cation transporters, integral membrane domain"/>
    <property type="match status" value="1"/>
</dbReference>
<dbReference type="InterPro" id="IPR036739">
    <property type="entry name" value="SLC41_membr_dom_sf"/>
</dbReference>
<keyword evidence="9" id="KW-1003">Cell membrane</keyword>
<dbReference type="InterPro" id="IPR046342">
    <property type="entry name" value="CBS_dom_sf"/>
</dbReference>
<keyword evidence="9" id="KW-0479">Metal-binding</keyword>
<evidence type="ECO:0000256" key="3">
    <source>
        <dbReference type="ARBA" id="ARBA00022448"/>
    </source>
</evidence>
<dbReference type="SUPFAM" id="SSF158791">
    <property type="entry name" value="MgtE N-terminal domain-like"/>
    <property type="match status" value="1"/>
</dbReference>
<evidence type="ECO:0000256" key="2">
    <source>
        <dbReference type="ARBA" id="ARBA00009749"/>
    </source>
</evidence>
<gene>
    <name evidence="11" type="primary">mgtE</name>
    <name evidence="11" type="ORF">DRW41_21250</name>
</gene>
<dbReference type="CDD" id="cd04606">
    <property type="entry name" value="CBS_pair_Mg_transporter"/>
    <property type="match status" value="1"/>
</dbReference>
<keyword evidence="6 9" id="KW-1133">Transmembrane helix</keyword>
<dbReference type="InterPro" id="IPR006667">
    <property type="entry name" value="SLC41_membr_dom"/>
</dbReference>
<evidence type="ECO:0000313" key="12">
    <source>
        <dbReference type="Proteomes" id="UP000257144"/>
    </source>
</evidence>
<dbReference type="GO" id="GO:0005886">
    <property type="term" value="C:plasma membrane"/>
    <property type="evidence" value="ECO:0007669"/>
    <property type="project" value="UniProtKB-SubCell"/>
</dbReference>
<sequence length="452" mass="50664">MIKNMTGDQITLQVIKAIKENKKKDFEAILDELQPYDVAKLYESFPEKHKTRFLLFLNPHLLADLLEELDTDEQHEVLNKLGIEKTSKVLDLMDNDDLASLLEELSPERITALLSGMKKEESKIVRDIMNYPPETAGRLMTNRFVWIRNYYTVREAVGKLKSFADFAETLNYLYVIDEQRRLVGVVSYRDLLIADADEAINTIMYERVISVSDMMDQEEVARMIERYDFMAIPVVNAENVLVGIVTVDDIIDVVIQEANEDIEKLSASGKSIDFDTKAFVAAYRRLPWLILLLFIGLVSGKIISSYSETLEKAVSLAFFMPMISGMTGNTGTQSLAVVVRGLISNDIDKKVITRLIGRELGVGLIIGLTCSILISVIAYVWQGNFILGIVVGSSLFLTLIIGTLAGTVIPIVLYHFKIDPAVASGPLITTLNDIFSLITYFGIATLFIHKLM</sequence>
<keyword evidence="5 9" id="KW-0460">Magnesium</keyword>
<dbReference type="PANTHER" id="PTHR43773:SF1">
    <property type="entry name" value="MAGNESIUM TRANSPORTER MGTE"/>
    <property type="match status" value="1"/>
</dbReference>
<evidence type="ECO:0000313" key="11">
    <source>
        <dbReference type="EMBL" id="RDU34874.1"/>
    </source>
</evidence>
<evidence type="ECO:0000256" key="8">
    <source>
        <dbReference type="PROSITE-ProRule" id="PRU00703"/>
    </source>
</evidence>
<dbReference type="PANTHER" id="PTHR43773">
    <property type="entry name" value="MAGNESIUM TRANSPORTER MGTE"/>
    <property type="match status" value="1"/>
</dbReference>
<dbReference type="SUPFAM" id="SSF161093">
    <property type="entry name" value="MgtE membrane domain-like"/>
    <property type="match status" value="1"/>
</dbReference>
<keyword evidence="12" id="KW-1185">Reference proteome</keyword>
<dbReference type="Pfam" id="PF03448">
    <property type="entry name" value="MgtE_N"/>
    <property type="match status" value="1"/>
</dbReference>
<feature type="domain" description="CBS" evidence="10">
    <location>
        <begin position="140"/>
        <end position="203"/>
    </location>
</feature>
<dbReference type="InterPro" id="IPR006668">
    <property type="entry name" value="Mg_transptr_MgtE_intracell_dom"/>
</dbReference>
<dbReference type="Gene3D" id="1.25.60.10">
    <property type="entry name" value="MgtE N-terminal domain-like"/>
    <property type="match status" value="1"/>
</dbReference>
<dbReference type="InterPro" id="IPR038076">
    <property type="entry name" value="MgtE_N_sf"/>
</dbReference>
<dbReference type="SUPFAM" id="SSF54631">
    <property type="entry name" value="CBS-domain pair"/>
    <property type="match status" value="1"/>
</dbReference>
<feature type="domain" description="CBS" evidence="10">
    <location>
        <begin position="204"/>
        <end position="262"/>
    </location>
</feature>
<feature type="transmembrane region" description="Helical" evidence="9">
    <location>
        <begin position="316"/>
        <end position="339"/>
    </location>
</feature>
<feature type="transmembrane region" description="Helical" evidence="9">
    <location>
        <begin position="387"/>
        <end position="414"/>
    </location>
</feature>
<accession>A0A3D8GKB0</accession>
<dbReference type="PROSITE" id="PS51371">
    <property type="entry name" value="CBS"/>
    <property type="match status" value="2"/>
</dbReference>
<dbReference type="OrthoDB" id="9790355at2"/>
<dbReference type="SMART" id="SM00924">
    <property type="entry name" value="MgtE_N"/>
    <property type="match status" value="1"/>
</dbReference>
<dbReference type="NCBIfam" id="TIGR00400">
    <property type="entry name" value="mgtE"/>
    <property type="match status" value="1"/>
</dbReference>
<protein>
    <recommendedName>
        <fullName evidence="9">Magnesium transporter MgtE</fullName>
    </recommendedName>
</protein>
<feature type="transmembrane region" description="Helical" evidence="9">
    <location>
        <begin position="286"/>
        <end position="304"/>
    </location>
</feature>
<keyword evidence="8" id="KW-0129">CBS domain</keyword>
<proteinExistence type="inferred from homology"/>
<dbReference type="Pfam" id="PF01769">
    <property type="entry name" value="MgtE"/>
    <property type="match status" value="1"/>
</dbReference>
<name>A0A3D8GKB0_9BACI</name>
<comment type="subcellular location">
    <subcellularLocation>
        <location evidence="9">Cell membrane</location>
        <topology evidence="9">Multi-pass membrane protein</topology>
    </subcellularLocation>
    <subcellularLocation>
        <location evidence="1">Membrane</location>
        <topology evidence="1">Multi-pass membrane protein</topology>
    </subcellularLocation>
</comment>
<evidence type="ECO:0000256" key="5">
    <source>
        <dbReference type="ARBA" id="ARBA00022842"/>
    </source>
</evidence>
<dbReference type="InterPro" id="IPR000644">
    <property type="entry name" value="CBS_dom"/>
</dbReference>
<dbReference type="SMART" id="SM00116">
    <property type="entry name" value="CBS"/>
    <property type="match status" value="2"/>
</dbReference>
<evidence type="ECO:0000256" key="9">
    <source>
        <dbReference type="RuleBase" id="RU362011"/>
    </source>
</evidence>
<dbReference type="RefSeq" id="WP_115454049.1">
    <property type="nucleotide sequence ID" value="NZ_QNQT01000017.1"/>
</dbReference>
<keyword evidence="4 9" id="KW-0812">Transmembrane</keyword>
<dbReference type="Proteomes" id="UP000257144">
    <property type="component" value="Unassembled WGS sequence"/>
</dbReference>
<dbReference type="Pfam" id="PF00571">
    <property type="entry name" value="CBS"/>
    <property type="match status" value="2"/>
</dbReference>
<dbReference type="GO" id="GO:0046872">
    <property type="term" value="F:metal ion binding"/>
    <property type="evidence" value="ECO:0007669"/>
    <property type="project" value="UniProtKB-KW"/>
</dbReference>
<comment type="function">
    <text evidence="9">Acts as a magnesium transporter.</text>
</comment>
<reference evidence="11 12" key="1">
    <citation type="submission" date="2018-07" db="EMBL/GenBank/DDBJ databases">
        <title>Bacillus sp. YLB-04 draft genome sequence.</title>
        <authorList>
            <person name="Yu L."/>
            <person name="Tang X."/>
        </authorList>
    </citation>
    <scope>NUCLEOTIDE SEQUENCE [LARGE SCALE GENOMIC DNA]</scope>
    <source>
        <strain evidence="11 12">YLB-04</strain>
    </source>
</reference>
<evidence type="ECO:0000256" key="1">
    <source>
        <dbReference type="ARBA" id="ARBA00004141"/>
    </source>
</evidence>
<evidence type="ECO:0000256" key="7">
    <source>
        <dbReference type="ARBA" id="ARBA00023136"/>
    </source>
</evidence>
<organism evidence="11 12">
    <name type="scientific">Neobacillus piezotolerans</name>
    <dbReference type="NCBI Taxonomy" id="2259171"/>
    <lineage>
        <taxon>Bacteria</taxon>
        <taxon>Bacillati</taxon>
        <taxon>Bacillota</taxon>
        <taxon>Bacilli</taxon>
        <taxon>Bacillales</taxon>
        <taxon>Bacillaceae</taxon>
        <taxon>Neobacillus</taxon>
    </lineage>
</organism>
<evidence type="ECO:0000256" key="4">
    <source>
        <dbReference type="ARBA" id="ARBA00022692"/>
    </source>
</evidence>
<evidence type="ECO:0000259" key="10">
    <source>
        <dbReference type="PROSITE" id="PS51371"/>
    </source>
</evidence>
<dbReference type="GO" id="GO:0015095">
    <property type="term" value="F:magnesium ion transmembrane transporter activity"/>
    <property type="evidence" value="ECO:0007669"/>
    <property type="project" value="UniProtKB-UniRule"/>
</dbReference>
<comment type="caution">
    <text evidence="11">The sequence shown here is derived from an EMBL/GenBank/DDBJ whole genome shotgun (WGS) entry which is preliminary data.</text>
</comment>
<evidence type="ECO:0000256" key="6">
    <source>
        <dbReference type="ARBA" id="ARBA00022989"/>
    </source>
</evidence>
<dbReference type="EMBL" id="QNQT01000017">
    <property type="protein sequence ID" value="RDU34874.1"/>
    <property type="molecule type" value="Genomic_DNA"/>
</dbReference>
<comment type="subunit">
    <text evidence="9">Homodimer.</text>
</comment>
<feature type="transmembrane region" description="Helical" evidence="9">
    <location>
        <begin position="360"/>
        <end position="381"/>
    </location>
</feature>
<dbReference type="Gene3D" id="3.10.580.10">
    <property type="entry name" value="CBS-domain"/>
    <property type="match status" value="1"/>
</dbReference>
<comment type="similarity">
    <text evidence="2 9">Belongs to the SLC41A transporter family.</text>
</comment>